<feature type="domain" description="GntR C-terminal" evidence="5">
    <location>
        <begin position="26"/>
        <end position="110"/>
    </location>
</feature>
<protein>
    <submittedName>
        <fullName evidence="6">FCD domain-containing protein</fullName>
    </submittedName>
</protein>
<organism evidence="6 7">
    <name type="scientific">Actinomadura rayongensis</name>
    <dbReference type="NCBI Taxonomy" id="1429076"/>
    <lineage>
        <taxon>Bacteria</taxon>
        <taxon>Bacillati</taxon>
        <taxon>Actinomycetota</taxon>
        <taxon>Actinomycetes</taxon>
        <taxon>Streptosporangiales</taxon>
        <taxon>Thermomonosporaceae</taxon>
        <taxon>Actinomadura</taxon>
    </lineage>
</organism>
<gene>
    <name evidence="6" type="ORF">GQ466_19735</name>
</gene>
<reference evidence="6 7" key="1">
    <citation type="submission" date="2019-12" db="EMBL/GenBank/DDBJ databases">
        <title>Nocardia macrotermitis sp. nov. and Nocardia aurantia sp. nov., isolated from the gut of the fungus growing-termite Macrotermes natalensis.</title>
        <authorList>
            <person name="Christine B."/>
            <person name="Rene B."/>
        </authorList>
    </citation>
    <scope>NUCLEOTIDE SEQUENCE [LARGE SCALE GENOMIC DNA]</scope>
    <source>
        <strain evidence="6 7">DSM 102126</strain>
    </source>
</reference>
<dbReference type="OrthoDB" id="9816161at2"/>
<keyword evidence="1" id="KW-0805">Transcription regulation</keyword>
<evidence type="ECO:0000256" key="3">
    <source>
        <dbReference type="ARBA" id="ARBA00023163"/>
    </source>
</evidence>
<dbReference type="GO" id="GO:0003677">
    <property type="term" value="F:DNA binding"/>
    <property type="evidence" value="ECO:0007669"/>
    <property type="project" value="UniProtKB-KW"/>
</dbReference>
<keyword evidence="7" id="KW-1185">Reference proteome</keyword>
<evidence type="ECO:0000259" key="5">
    <source>
        <dbReference type="Pfam" id="PF07729"/>
    </source>
</evidence>
<feature type="compositionally biased region" description="Basic and acidic residues" evidence="4">
    <location>
        <begin position="20"/>
        <end position="29"/>
    </location>
</feature>
<dbReference type="InterPro" id="IPR011711">
    <property type="entry name" value="GntR_C"/>
</dbReference>
<feature type="region of interest" description="Disordered" evidence="4">
    <location>
        <begin position="19"/>
        <end position="41"/>
    </location>
</feature>
<dbReference type="Gene3D" id="1.20.120.530">
    <property type="entry name" value="GntR ligand-binding domain-like"/>
    <property type="match status" value="1"/>
</dbReference>
<accession>A0A6I4W9K6</accession>
<dbReference type="Proteomes" id="UP000431901">
    <property type="component" value="Unassembled WGS sequence"/>
</dbReference>
<dbReference type="InterPro" id="IPR008920">
    <property type="entry name" value="TF_FadR/GntR_C"/>
</dbReference>
<dbReference type="AlphaFoldDB" id="A0A6I4W9K6"/>
<keyword evidence="3" id="KW-0804">Transcription</keyword>
<evidence type="ECO:0000256" key="4">
    <source>
        <dbReference type="SAM" id="MobiDB-lite"/>
    </source>
</evidence>
<sequence>MGFTARCACSSPDAVQRGRVGKDEVDAGRRSAPMAASNQELHRQIREISGQETATRGLERLRAQSVRHQSRLAMHPGRSAVGLTEHVAIINAVCAQNPVATEQAMREHLASVITAMREIGERGRTGLRV</sequence>
<evidence type="ECO:0000313" key="7">
    <source>
        <dbReference type="Proteomes" id="UP000431901"/>
    </source>
</evidence>
<dbReference type="Pfam" id="PF07729">
    <property type="entry name" value="FCD"/>
    <property type="match status" value="1"/>
</dbReference>
<proteinExistence type="predicted"/>
<dbReference type="SUPFAM" id="SSF48008">
    <property type="entry name" value="GntR ligand-binding domain-like"/>
    <property type="match status" value="1"/>
</dbReference>
<keyword evidence="2" id="KW-0238">DNA-binding</keyword>
<dbReference type="EMBL" id="WUTW01000004">
    <property type="protein sequence ID" value="MXQ66251.1"/>
    <property type="molecule type" value="Genomic_DNA"/>
</dbReference>
<evidence type="ECO:0000313" key="6">
    <source>
        <dbReference type="EMBL" id="MXQ66251.1"/>
    </source>
</evidence>
<evidence type="ECO:0000256" key="2">
    <source>
        <dbReference type="ARBA" id="ARBA00023125"/>
    </source>
</evidence>
<comment type="caution">
    <text evidence="6">The sequence shown here is derived from an EMBL/GenBank/DDBJ whole genome shotgun (WGS) entry which is preliminary data.</text>
</comment>
<dbReference type="RefSeq" id="WP_161104463.1">
    <property type="nucleotide sequence ID" value="NZ_JBHLYI010000007.1"/>
</dbReference>
<name>A0A6I4W9K6_9ACTN</name>
<evidence type="ECO:0000256" key="1">
    <source>
        <dbReference type="ARBA" id="ARBA00023015"/>
    </source>
</evidence>